<accession>A0A8S3WAV3</accession>
<evidence type="ECO:0000313" key="1">
    <source>
        <dbReference type="EMBL" id="CAG4949420.1"/>
    </source>
</evidence>
<sequence length="96" mass="10608">MQIQGILQDSEIGDLDVMSEKADAASISSTSGSENEVENISTASEAFTCLDTALRWFQAQDESDQYQTSVLKKVRDLAACKRAGSLRQTKDKNFKR</sequence>
<gene>
    <name evidence="1" type="ORF">PAPOLLO_LOCUS4016</name>
</gene>
<dbReference type="OrthoDB" id="125347at2759"/>
<dbReference type="Proteomes" id="UP000691718">
    <property type="component" value="Unassembled WGS sequence"/>
</dbReference>
<name>A0A8S3WAV3_PARAO</name>
<organism evidence="1 2">
    <name type="scientific">Parnassius apollo</name>
    <name type="common">Apollo butterfly</name>
    <name type="synonym">Papilio apollo</name>
    <dbReference type="NCBI Taxonomy" id="110799"/>
    <lineage>
        <taxon>Eukaryota</taxon>
        <taxon>Metazoa</taxon>
        <taxon>Ecdysozoa</taxon>
        <taxon>Arthropoda</taxon>
        <taxon>Hexapoda</taxon>
        <taxon>Insecta</taxon>
        <taxon>Pterygota</taxon>
        <taxon>Neoptera</taxon>
        <taxon>Endopterygota</taxon>
        <taxon>Lepidoptera</taxon>
        <taxon>Glossata</taxon>
        <taxon>Ditrysia</taxon>
        <taxon>Papilionoidea</taxon>
        <taxon>Papilionidae</taxon>
        <taxon>Parnassiinae</taxon>
        <taxon>Parnassini</taxon>
        <taxon>Parnassius</taxon>
        <taxon>Parnassius</taxon>
    </lineage>
</organism>
<keyword evidence="2" id="KW-1185">Reference proteome</keyword>
<proteinExistence type="predicted"/>
<evidence type="ECO:0000313" key="2">
    <source>
        <dbReference type="Proteomes" id="UP000691718"/>
    </source>
</evidence>
<dbReference type="AlphaFoldDB" id="A0A8S3WAV3"/>
<protein>
    <submittedName>
        <fullName evidence="1">(apollo) hypothetical protein</fullName>
    </submittedName>
</protein>
<reference evidence="1" key="1">
    <citation type="submission" date="2021-04" db="EMBL/GenBank/DDBJ databases">
        <authorList>
            <person name="Tunstrom K."/>
        </authorList>
    </citation>
    <scope>NUCLEOTIDE SEQUENCE</scope>
</reference>
<comment type="caution">
    <text evidence="1">The sequence shown here is derived from an EMBL/GenBank/DDBJ whole genome shotgun (WGS) entry which is preliminary data.</text>
</comment>
<dbReference type="EMBL" id="CAJQZP010000220">
    <property type="protein sequence ID" value="CAG4949420.1"/>
    <property type="molecule type" value="Genomic_DNA"/>
</dbReference>